<organism evidence="4 5">
    <name type="scientific">Strongyloides papillosus</name>
    <name type="common">Intestinal threadworm</name>
    <dbReference type="NCBI Taxonomy" id="174720"/>
    <lineage>
        <taxon>Eukaryota</taxon>
        <taxon>Metazoa</taxon>
        <taxon>Ecdysozoa</taxon>
        <taxon>Nematoda</taxon>
        <taxon>Chromadorea</taxon>
        <taxon>Rhabditida</taxon>
        <taxon>Tylenchina</taxon>
        <taxon>Panagrolaimomorpha</taxon>
        <taxon>Strongyloidoidea</taxon>
        <taxon>Strongyloididae</taxon>
        <taxon>Strongyloides</taxon>
    </lineage>
</organism>
<dbReference type="SMART" id="SM00198">
    <property type="entry name" value="SCP"/>
    <property type="match status" value="1"/>
</dbReference>
<feature type="region of interest" description="Disordered" evidence="1">
    <location>
        <begin position="238"/>
        <end position="286"/>
    </location>
</feature>
<keyword evidence="2" id="KW-0732">Signal</keyword>
<feature type="compositionally biased region" description="Low complexity" evidence="1">
    <location>
        <begin position="253"/>
        <end position="263"/>
    </location>
</feature>
<dbReference type="InterPro" id="IPR001283">
    <property type="entry name" value="CRISP-related"/>
</dbReference>
<accession>A0A0N5B1X4</accession>
<evidence type="ECO:0000256" key="2">
    <source>
        <dbReference type="SAM" id="SignalP"/>
    </source>
</evidence>
<sequence length="456" mass="52227">MKFFVLFLIPINILLSQIPPPLPTKTKNYAIVESPPSLPLKRYSHVEVKNPPQLPSKRFSYVQNGHNDVPRVQSMIYHSVQSYKVGGRTFYECNEMTFHSSVEAQNYCQKLNNYELSKVKQKHWHHRSSNGYQRNSLSGSNSDLTHRRNSISRLSGSLRGRGHSFSGSRSSLSGLSKSSSRQSLADFKNHLSLRRNGVSGSNNALSSKRDSVFGSKYDLSSKINSVFGSTNNLLSRRNSVKESTGDLSERRTSSTSRKGSSLSRSRESLSNNQIGNEISEKSFGKNKKKKPESHEIWLKVWKDCTFKCFSARYYDAYKQKILLETNLYRLKHKANILQTNSQIADLAQDLAEQYLVKQKLNVKKYDNYGILYTRVKISLATTVLKDWYDTKIKYNFFLNKPSSEAANSFTQIVWRETRQLGVGVQRDDDYLVIVFVFYPKGNIKGEYGKNVHKWIS</sequence>
<evidence type="ECO:0000259" key="3">
    <source>
        <dbReference type="SMART" id="SM00198"/>
    </source>
</evidence>
<keyword evidence="4" id="KW-1185">Reference proteome</keyword>
<dbReference type="Gene3D" id="3.40.33.10">
    <property type="entry name" value="CAP"/>
    <property type="match status" value="1"/>
</dbReference>
<feature type="compositionally biased region" description="Polar residues" evidence="1">
    <location>
        <begin position="129"/>
        <end position="143"/>
    </location>
</feature>
<dbReference type="Pfam" id="PF00188">
    <property type="entry name" value="CAP"/>
    <property type="match status" value="1"/>
</dbReference>
<feature type="compositionally biased region" description="Basic and acidic residues" evidence="1">
    <location>
        <begin position="239"/>
        <end position="252"/>
    </location>
</feature>
<dbReference type="Proteomes" id="UP000046392">
    <property type="component" value="Unplaced"/>
</dbReference>
<name>A0A0N5B1X4_STREA</name>
<feature type="compositionally biased region" description="Low complexity" evidence="1">
    <location>
        <begin position="151"/>
        <end position="179"/>
    </location>
</feature>
<feature type="region of interest" description="Disordered" evidence="1">
    <location>
        <begin position="122"/>
        <end position="179"/>
    </location>
</feature>
<evidence type="ECO:0000313" key="4">
    <source>
        <dbReference type="Proteomes" id="UP000046392"/>
    </source>
</evidence>
<feature type="signal peptide" evidence="2">
    <location>
        <begin position="1"/>
        <end position="16"/>
    </location>
</feature>
<reference evidence="5" key="1">
    <citation type="submission" date="2017-02" db="UniProtKB">
        <authorList>
            <consortium name="WormBaseParasite"/>
        </authorList>
    </citation>
    <scope>IDENTIFICATION</scope>
</reference>
<dbReference type="SUPFAM" id="SSF55797">
    <property type="entry name" value="PR-1-like"/>
    <property type="match status" value="1"/>
</dbReference>
<proteinExistence type="predicted"/>
<protein>
    <submittedName>
        <fullName evidence="5">SCP domain-containing protein</fullName>
    </submittedName>
</protein>
<dbReference type="InterPro" id="IPR035940">
    <property type="entry name" value="CAP_sf"/>
</dbReference>
<dbReference type="AlphaFoldDB" id="A0A0N5B1X4"/>
<dbReference type="WBParaSite" id="SPAL_0000007500.1">
    <property type="protein sequence ID" value="SPAL_0000007500.1"/>
    <property type="gene ID" value="SPAL_0000007500"/>
</dbReference>
<feature type="domain" description="SCP" evidence="3">
    <location>
        <begin position="316"/>
        <end position="445"/>
    </location>
</feature>
<dbReference type="PANTHER" id="PTHR10334">
    <property type="entry name" value="CYSTEINE-RICH SECRETORY PROTEIN-RELATED"/>
    <property type="match status" value="1"/>
</dbReference>
<feature type="chain" id="PRO_5005893594" evidence="2">
    <location>
        <begin position="17"/>
        <end position="456"/>
    </location>
</feature>
<evidence type="ECO:0000313" key="5">
    <source>
        <dbReference type="WBParaSite" id="SPAL_0000007500.1"/>
    </source>
</evidence>
<dbReference type="InterPro" id="IPR014044">
    <property type="entry name" value="CAP_dom"/>
</dbReference>
<evidence type="ECO:0000256" key="1">
    <source>
        <dbReference type="SAM" id="MobiDB-lite"/>
    </source>
</evidence>